<evidence type="ECO:0000256" key="3">
    <source>
        <dbReference type="ARBA" id="ARBA00023125"/>
    </source>
</evidence>
<dbReference type="PANTHER" id="PTHR31003:SF3">
    <property type="entry name" value="HOMEODOMAIN-LIKE SUPERFAMILY PROTEIN-RELATED"/>
    <property type="match status" value="1"/>
</dbReference>
<evidence type="ECO:0000256" key="4">
    <source>
        <dbReference type="ARBA" id="ARBA00023163"/>
    </source>
</evidence>
<keyword evidence="2" id="KW-0805">Transcription regulation</keyword>
<dbReference type="SUPFAM" id="SSF46689">
    <property type="entry name" value="Homeodomain-like"/>
    <property type="match status" value="1"/>
</dbReference>
<keyword evidence="3" id="KW-0238">DNA-binding</keyword>
<dbReference type="GO" id="GO:0003700">
    <property type="term" value="F:DNA-binding transcription factor activity"/>
    <property type="evidence" value="ECO:0007669"/>
    <property type="project" value="InterPro"/>
</dbReference>
<dbReference type="NCBIfam" id="TIGR01557">
    <property type="entry name" value="myb_SHAQKYF"/>
    <property type="match status" value="1"/>
</dbReference>
<keyword evidence="5" id="KW-0539">Nucleus</keyword>
<gene>
    <name evidence="8" type="ORF">PVL29_026518</name>
</gene>
<evidence type="ECO:0000256" key="2">
    <source>
        <dbReference type="ARBA" id="ARBA00023015"/>
    </source>
</evidence>
<dbReference type="Gene3D" id="1.10.10.60">
    <property type="entry name" value="Homeodomain-like"/>
    <property type="match status" value="1"/>
</dbReference>
<dbReference type="Pfam" id="PF00249">
    <property type="entry name" value="Myb_DNA-binding"/>
    <property type="match status" value="1"/>
</dbReference>
<feature type="region of interest" description="Disordered" evidence="6">
    <location>
        <begin position="98"/>
        <end position="131"/>
    </location>
</feature>
<feature type="domain" description="HTH myb-type" evidence="7">
    <location>
        <begin position="259"/>
        <end position="319"/>
    </location>
</feature>
<dbReference type="PROSITE" id="PS51294">
    <property type="entry name" value="HTH_MYB"/>
    <property type="match status" value="1"/>
</dbReference>
<evidence type="ECO:0000256" key="5">
    <source>
        <dbReference type="ARBA" id="ARBA00023242"/>
    </source>
</evidence>
<feature type="compositionally biased region" description="Basic and acidic residues" evidence="6">
    <location>
        <begin position="382"/>
        <end position="399"/>
    </location>
</feature>
<dbReference type="Pfam" id="PF26575">
    <property type="entry name" value="HHO5_N"/>
    <property type="match status" value="1"/>
</dbReference>
<accession>A0AA38YGG7</accession>
<feature type="compositionally biased region" description="Basic and acidic residues" evidence="6">
    <location>
        <begin position="113"/>
        <end position="131"/>
    </location>
</feature>
<dbReference type="PANTHER" id="PTHR31003">
    <property type="entry name" value="MYB FAMILY TRANSCRIPTION FACTOR"/>
    <property type="match status" value="1"/>
</dbReference>
<evidence type="ECO:0000256" key="6">
    <source>
        <dbReference type="SAM" id="MobiDB-lite"/>
    </source>
</evidence>
<dbReference type="GO" id="GO:0005634">
    <property type="term" value="C:nucleus"/>
    <property type="evidence" value="ECO:0007669"/>
    <property type="project" value="UniProtKB-SubCell"/>
</dbReference>
<evidence type="ECO:0000313" key="9">
    <source>
        <dbReference type="Proteomes" id="UP001168098"/>
    </source>
</evidence>
<evidence type="ECO:0000259" key="7">
    <source>
        <dbReference type="PROSITE" id="PS51294"/>
    </source>
</evidence>
<name>A0AA38YGG7_VITRO</name>
<dbReference type="GO" id="GO:0003677">
    <property type="term" value="F:DNA binding"/>
    <property type="evidence" value="ECO:0007669"/>
    <property type="project" value="UniProtKB-KW"/>
</dbReference>
<sequence>MGLNLRGSEGESEMGSNMAELRLDLNPGCEPKTVSSFLREVSMMRDGSEKLSKLDDYVKGLEDEMRKIDGFKRELPLCMLLLNDAILRLREEAMQCTESEGGHVTEEFIPLKGRSEGDGGAEMGKDSSDKRSWMSSAQLWSCNRSSDNNNQKSVLEFQQRNEEDNNSRSENPIRPCNYGNRAGAFVPFKVSSGFPAKGDKEVVPVAGLSLMTPMVEVDPNNSNSKCGNSGGTGSSSVSTLLTDSMRLQCKSQQQPLQQGIRKQRRCWSPELHRRFVNALQQLGGSQAATPKQIRELMQVEGLTNDEVKSHLQKYRLHVRRIPSTSAAPANGSWVPQVKVGDVSKKNISQSGSPQGPLHLAGSAKGVSGTGGDSMEYDEDDKSEGHSWKDQLHKPGEDHV</sequence>
<keyword evidence="4" id="KW-0804">Transcription</keyword>
<reference evidence="8 9" key="1">
    <citation type="journal article" date="2023" name="BMC Biotechnol.">
        <title>Vitis rotundifolia cv Carlos genome sequencing.</title>
        <authorList>
            <person name="Huff M."/>
            <person name="Hulse-Kemp A."/>
            <person name="Scheffler B."/>
            <person name="Youngblood R."/>
            <person name="Simpson S."/>
            <person name="Babiker E."/>
            <person name="Staton M."/>
        </authorList>
    </citation>
    <scope>NUCLEOTIDE SEQUENCE [LARGE SCALE GENOMIC DNA]</scope>
    <source>
        <tissue evidence="8">Leaf</tissue>
    </source>
</reference>
<comment type="caution">
    <text evidence="8">The sequence shown here is derived from an EMBL/GenBank/DDBJ whole genome shotgun (WGS) entry which is preliminary data.</text>
</comment>
<proteinExistence type="predicted"/>
<dbReference type="InterPro" id="IPR044787">
    <property type="entry name" value="HHO5-like"/>
</dbReference>
<dbReference type="EMBL" id="JARBHA010000020">
    <property type="protein sequence ID" value="KAJ9670005.1"/>
    <property type="molecule type" value="Genomic_DNA"/>
</dbReference>
<dbReference type="InterPro" id="IPR006447">
    <property type="entry name" value="Myb_dom_plants"/>
</dbReference>
<dbReference type="InterPro" id="IPR058673">
    <property type="entry name" value="HHO5-like_N"/>
</dbReference>
<dbReference type="InterPro" id="IPR001005">
    <property type="entry name" value="SANT/Myb"/>
</dbReference>
<dbReference type="Proteomes" id="UP001168098">
    <property type="component" value="Unassembled WGS sequence"/>
</dbReference>
<comment type="subcellular location">
    <subcellularLocation>
        <location evidence="1">Nucleus</location>
    </subcellularLocation>
</comment>
<dbReference type="AlphaFoldDB" id="A0AA38YGG7"/>
<dbReference type="FunFam" id="1.10.10.60:FF:000002">
    <property type="entry name" value="Myb family transcription factor"/>
    <property type="match status" value="1"/>
</dbReference>
<evidence type="ECO:0000313" key="8">
    <source>
        <dbReference type="EMBL" id="KAJ9670005.1"/>
    </source>
</evidence>
<evidence type="ECO:0000256" key="1">
    <source>
        <dbReference type="ARBA" id="ARBA00004123"/>
    </source>
</evidence>
<organism evidence="8 9">
    <name type="scientific">Vitis rotundifolia</name>
    <name type="common">Muscadine grape</name>
    <dbReference type="NCBI Taxonomy" id="103349"/>
    <lineage>
        <taxon>Eukaryota</taxon>
        <taxon>Viridiplantae</taxon>
        <taxon>Streptophyta</taxon>
        <taxon>Embryophyta</taxon>
        <taxon>Tracheophyta</taxon>
        <taxon>Spermatophyta</taxon>
        <taxon>Magnoliopsida</taxon>
        <taxon>eudicotyledons</taxon>
        <taxon>Gunneridae</taxon>
        <taxon>Pentapetalae</taxon>
        <taxon>rosids</taxon>
        <taxon>Vitales</taxon>
        <taxon>Vitaceae</taxon>
        <taxon>Viteae</taxon>
        <taxon>Vitis</taxon>
    </lineage>
</organism>
<keyword evidence="9" id="KW-1185">Reference proteome</keyword>
<dbReference type="InterPro" id="IPR009057">
    <property type="entry name" value="Homeodomain-like_sf"/>
</dbReference>
<feature type="region of interest" description="Disordered" evidence="6">
    <location>
        <begin position="219"/>
        <end position="238"/>
    </location>
</feature>
<dbReference type="InterPro" id="IPR017930">
    <property type="entry name" value="Myb_dom"/>
</dbReference>
<protein>
    <recommendedName>
        <fullName evidence="7">HTH myb-type domain-containing protein</fullName>
    </recommendedName>
</protein>
<feature type="region of interest" description="Disordered" evidence="6">
    <location>
        <begin position="344"/>
        <end position="399"/>
    </location>
</feature>